<reference evidence="20" key="1">
    <citation type="submission" date="2016-04" db="EMBL/GenBank/DDBJ databases">
        <title>Mitochondria of beetle species.</title>
        <authorList>
            <person name="Hunter A."/>
            <person name="Moriniere J."/>
            <person name="Tang P."/>
            <person name="Linard B."/>
            <person name="Crampton-Platt A."/>
            <person name="Vogler A.P."/>
        </authorList>
    </citation>
    <scope>NUCLEOTIDE SEQUENCE</scope>
</reference>
<proteinExistence type="inferred from homology"/>
<dbReference type="EC" id="7.1.1.2" evidence="4 18"/>
<evidence type="ECO:0000256" key="14">
    <source>
        <dbReference type="ARBA" id="ARBA00023075"/>
    </source>
</evidence>
<feature type="transmembrane region" description="Helical" evidence="18">
    <location>
        <begin position="174"/>
        <end position="192"/>
    </location>
</feature>
<keyword evidence="12 18" id="KW-1133">Transmembrane helix</keyword>
<feature type="transmembrane region" description="Helical" evidence="18">
    <location>
        <begin position="91"/>
        <end position="113"/>
    </location>
</feature>
<dbReference type="GO" id="GO:0005743">
    <property type="term" value="C:mitochondrial inner membrane"/>
    <property type="evidence" value="ECO:0007669"/>
    <property type="project" value="UniProtKB-SubCell"/>
</dbReference>
<keyword evidence="14 18" id="KW-0830">Ubiquinone</keyword>
<evidence type="ECO:0000256" key="2">
    <source>
        <dbReference type="ARBA" id="ARBA00004448"/>
    </source>
</evidence>
<dbReference type="InterPro" id="IPR001750">
    <property type="entry name" value="ND/Mrp_TM"/>
</dbReference>
<comment type="function">
    <text evidence="18">Core subunit of the mitochondrial membrane respiratory chain NADH dehydrogenase (Complex I) which catalyzes electron transfer from NADH through the respiratory chain, using ubiquinone as an electron acceptor. Essential for the catalytic activity and assembly of complex I.</text>
</comment>
<evidence type="ECO:0000256" key="7">
    <source>
        <dbReference type="ARBA" id="ARBA00022660"/>
    </source>
</evidence>
<evidence type="ECO:0000256" key="5">
    <source>
        <dbReference type="ARBA" id="ARBA00021008"/>
    </source>
</evidence>
<evidence type="ECO:0000256" key="13">
    <source>
        <dbReference type="ARBA" id="ARBA00023027"/>
    </source>
</evidence>
<evidence type="ECO:0000256" key="17">
    <source>
        <dbReference type="ARBA" id="ARBA00049551"/>
    </source>
</evidence>
<evidence type="ECO:0000256" key="6">
    <source>
        <dbReference type="ARBA" id="ARBA00022448"/>
    </source>
</evidence>
<evidence type="ECO:0000256" key="4">
    <source>
        <dbReference type="ARBA" id="ARBA00012944"/>
    </source>
</evidence>
<keyword evidence="10 18" id="KW-1278">Translocase</keyword>
<evidence type="ECO:0000256" key="10">
    <source>
        <dbReference type="ARBA" id="ARBA00022967"/>
    </source>
</evidence>
<keyword evidence="6" id="KW-0813">Transport</keyword>
<keyword evidence="16 18" id="KW-0472">Membrane</keyword>
<sequence length="337" mass="38296">MMKFNKIMFTNSLVLGTLIAISSQSWLSMWMGLEINLLSMIPLLSSSKNPLSTEASMKYFLTQVLASLILMFSIMALMLKSEFISLSTNKWLYITMTSALMTKLGAAPFHFWFPEVMEGLSWNNCLIMLTWQKIAPMALIMNMNANWIFLTTVIITSMIVGGLMGMNQVSLRKIMTFSSINHIGWMLAAMSVSSSHWTWYFTIYSMLTLNIVTLFKWTKAITIKQLINSMSKNKMIKLSFLMNFMSLGGLPPFLGFMPKWLVINALMSKNQPALSIIMVIVTLVSLYIYIRILSNSMMMMNVESKLITPTKKYSIMASINIMSSTLIILSTILFNLF</sequence>
<evidence type="ECO:0000256" key="18">
    <source>
        <dbReference type="RuleBase" id="RU003403"/>
    </source>
</evidence>
<keyword evidence="11 18" id="KW-0249">Electron transport</keyword>
<dbReference type="EMBL" id="KX087355">
    <property type="protein sequence ID" value="ARH54026.1"/>
    <property type="molecule type" value="Genomic_DNA"/>
</dbReference>
<keyword evidence="8 18" id="KW-0812">Transmembrane</keyword>
<evidence type="ECO:0000256" key="1">
    <source>
        <dbReference type="ARBA" id="ARBA00003257"/>
    </source>
</evidence>
<keyword evidence="15 18" id="KW-0496">Mitochondrion</keyword>
<dbReference type="GO" id="GO:0008137">
    <property type="term" value="F:NADH dehydrogenase (ubiquinone) activity"/>
    <property type="evidence" value="ECO:0007669"/>
    <property type="project" value="UniProtKB-EC"/>
</dbReference>
<feature type="transmembrane region" description="Helical" evidence="18">
    <location>
        <begin position="313"/>
        <end position="334"/>
    </location>
</feature>
<feature type="transmembrane region" description="Helical" evidence="18">
    <location>
        <begin position="198"/>
        <end position="217"/>
    </location>
</feature>
<geneLocation type="mitochondrion" evidence="20"/>
<dbReference type="PANTHER" id="PTHR46552">
    <property type="entry name" value="NADH-UBIQUINONE OXIDOREDUCTASE CHAIN 2"/>
    <property type="match status" value="1"/>
</dbReference>
<gene>
    <name evidence="20" type="primary">nad2</name>
</gene>
<evidence type="ECO:0000313" key="20">
    <source>
        <dbReference type="EMBL" id="ARH54026.1"/>
    </source>
</evidence>
<comment type="subcellular location">
    <subcellularLocation>
        <location evidence="2 18">Mitochondrion inner membrane</location>
        <topology evidence="2 18">Multi-pass membrane protein</topology>
    </subcellularLocation>
</comment>
<name>A0A343C1Y3_9CUCU</name>
<organism evidence="20">
    <name type="scientific">Tomoxia bucephala</name>
    <dbReference type="NCBI Taxonomy" id="295979"/>
    <lineage>
        <taxon>Eukaryota</taxon>
        <taxon>Metazoa</taxon>
        <taxon>Ecdysozoa</taxon>
        <taxon>Arthropoda</taxon>
        <taxon>Hexapoda</taxon>
        <taxon>Insecta</taxon>
        <taxon>Pterygota</taxon>
        <taxon>Neoptera</taxon>
        <taxon>Endopterygota</taxon>
        <taxon>Coleoptera</taxon>
        <taxon>Polyphaga</taxon>
        <taxon>Cucujiformia</taxon>
        <taxon>Mordellidae</taxon>
        <taxon>Tomoxia</taxon>
    </lineage>
</organism>
<keyword evidence="9 18" id="KW-0999">Mitochondrion inner membrane</keyword>
<dbReference type="GO" id="GO:0006120">
    <property type="term" value="P:mitochondrial electron transport, NADH to ubiquinone"/>
    <property type="evidence" value="ECO:0007669"/>
    <property type="project" value="InterPro"/>
</dbReference>
<evidence type="ECO:0000256" key="9">
    <source>
        <dbReference type="ARBA" id="ARBA00022792"/>
    </source>
</evidence>
<comment type="similarity">
    <text evidence="3 18">Belongs to the complex I subunit 2 family.</text>
</comment>
<dbReference type="Pfam" id="PF00361">
    <property type="entry name" value="Proton_antipo_M"/>
    <property type="match status" value="1"/>
</dbReference>
<feature type="transmembrane region" description="Helical" evidence="18">
    <location>
        <begin position="147"/>
        <end position="167"/>
    </location>
</feature>
<dbReference type="InterPro" id="IPR003917">
    <property type="entry name" value="NADH_UbQ_OxRdtase_chain2"/>
</dbReference>
<evidence type="ECO:0000256" key="16">
    <source>
        <dbReference type="ARBA" id="ARBA00023136"/>
    </source>
</evidence>
<dbReference type="InterPro" id="IPR050175">
    <property type="entry name" value="Complex_I_Subunit_2"/>
</dbReference>
<comment type="function">
    <text evidence="1">Core subunit of the mitochondrial membrane respiratory chain NADH dehydrogenase (Complex I) that is believed to belong to the minimal assembly required for catalysis. Complex I functions in the transfer of electrons from NADH to the respiratory chain. The immediate electron acceptor for the enzyme is believed to be ubiquinone.</text>
</comment>
<evidence type="ECO:0000256" key="12">
    <source>
        <dbReference type="ARBA" id="ARBA00022989"/>
    </source>
</evidence>
<keyword evidence="13 18" id="KW-0520">NAD</keyword>
<feature type="transmembrane region" description="Helical" evidence="18">
    <location>
        <begin position="238"/>
        <end position="261"/>
    </location>
</feature>
<feature type="domain" description="NADH:quinone oxidoreductase/Mrp antiporter transmembrane" evidence="19">
    <location>
        <begin position="23"/>
        <end position="283"/>
    </location>
</feature>
<evidence type="ECO:0000256" key="15">
    <source>
        <dbReference type="ARBA" id="ARBA00023128"/>
    </source>
</evidence>
<feature type="transmembrane region" description="Helical" evidence="18">
    <location>
        <begin position="273"/>
        <end position="292"/>
    </location>
</feature>
<evidence type="ECO:0000259" key="19">
    <source>
        <dbReference type="Pfam" id="PF00361"/>
    </source>
</evidence>
<feature type="transmembrane region" description="Helical" evidence="18">
    <location>
        <begin position="59"/>
        <end position="79"/>
    </location>
</feature>
<evidence type="ECO:0000256" key="11">
    <source>
        <dbReference type="ARBA" id="ARBA00022982"/>
    </source>
</evidence>
<accession>A0A343C1Y3</accession>
<dbReference type="PRINTS" id="PR01436">
    <property type="entry name" value="NADHDHGNASE2"/>
</dbReference>
<keyword evidence="7 18" id="KW-0679">Respiratory chain</keyword>
<comment type="catalytic activity">
    <reaction evidence="17 18">
        <text>a ubiquinone + NADH + 5 H(+)(in) = a ubiquinol + NAD(+) + 4 H(+)(out)</text>
        <dbReference type="Rhea" id="RHEA:29091"/>
        <dbReference type="Rhea" id="RHEA-COMP:9565"/>
        <dbReference type="Rhea" id="RHEA-COMP:9566"/>
        <dbReference type="ChEBI" id="CHEBI:15378"/>
        <dbReference type="ChEBI" id="CHEBI:16389"/>
        <dbReference type="ChEBI" id="CHEBI:17976"/>
        <dbReference type="ChEBI" id="CHEBI:57540"/>
        <dbReference type="ChEBI" id="CHEBI:57945"/>
        <dbReference type="EC" id="7.1.1.2"/>
    </reaction>
</comment>
<dbReference type="PANTHER" id="PTHR46552:SF1">
    <property type="entry name" value="NADH-UBIQUINONE OXIDOREDUCTASE CHAIN 2"/>
    <property type="match status" value="1"/>
</dbReference>
<evidence type="ECO:0000256" key="3">
    <source>
        <dbReference type="ARBA" id="ARBA00007012"/>
    </source>
</evidence>
<evidence type="ECO:0000256" key="8">
    <source>
        <dbReference type="ARBA" id="ARBA00022692"/>
    </source>
</evidence>
<dbReference type="AlphaFoldDB" id="A0A343C1Y3"/>
<protein>
    <recommendedName>
        <fullName evidence="5 18">NADH-ubiquinone oxidoreductase chain 2</fullName>
        <ecNumber evidence="4 18">7.1.1.2</ecNumber>
    </recommendedName>
</protein>